<name>A0ABD2YBR3_9GENT</name>
<feature type="signal peptide" evidence="3">
    <location>
        <begin position="1"/>
        <end position="16"/>
    </location>
</feature>
<evidence type="ECO:0000256" key="2">
    <source>
        <dbReference type="ARBA" id="ARBA00023004"/>
    </source>
</evidence>
<dbReference type="Proteomes" id="UP001630127">
    <property type="component" value="Unassembled WGS sequence"/>
</dbReference>
<evidence type="ECO:0000256" key="3">
    <source>
        <dbReference type="SAM" id="SignalP"/>
    </source>
</evidence>
<dbReference type="Gene3D" id="1.10.630.10">
    <property type="entry name" value="Cytochrome P450"/>
    <property type="match status" value="1"/>
</dbReference>
<keyword evidence="3" id="KW-0732">Signal</keyword>
<evidence type="ECO:0000313" key="5">
    <source>
        <dbReference type="Proteomes" id="UP001630127"/>
    </source>
</evidence>
<keyword evidence="1" id="KW-0479">Metal-binding</keyword>
<sequence>ILILIVVLSALLQTWGSSKAMAAIPGMAKCLRLLICGGLLTRNKASKILLTGKDRMVSLNLSYARKQFLLKVISNMIMSLEPTGEEQEKFRANFKVMSCSFSAFEDSTNCFLSWMYEMLDLIIAQWRTGENFQQDFLESLVKKYNKHGCIGEDDDKLTEAQLKDNILTLLVAGHYTTAAALTWLIKFLEEIPAALECLRVRMFNVIFCTECCKQNLSDLQEEHREVQGGGSCLTWSVVNNMAYTNKAICETLRIATILPWFQEKLHETSQLMVESTRPPTLTSGTKLNE</sequence>
<evidence type="ECO:0000256" key="1">
    <source>
        <dbReference type="ARBA" id="ARBA00022723"/>
    </source>
</evidence>
<accession>A0ABD2YBR3</accession>
<dbReference type="SUPFAM" id="SSF48264">
    <property type="entry name" value="Cytochrome P450"/>
    <property type="match status" value="1"/>
</dbReference>
<protein>
    <submittedName>
        <fullName evidence="4">Uncharacterized protein</fullName>
    </submittedName>
</protein>
<evidence type="ECO:0000313" key="4">
    <source>
        <dbReference type="EMBL" id="KAL3504428.1"/>
    </source>
</evidence>
<dbReference type="PANTHER" id="PTHR24286">
    <property type="entry name" value="CYTOCHROME P450 26"/>
    <property type="match status" value="1"/>
</dbReference>
<keyword evidence="5" id="KW-1185">Reference proteome</keyword>
<feature type="non-terminal residue" evidence="4">
    <location>
        <position position="1"/>
    </location>
</feature>
<dbReference type="EMBL" id="JBJUIK010000014">
    <property type="protein sequence ID" value="KAL3504428.1"/>
    <property type="molecule type" value="Genomic_DNA"/>
</dbReference>
<dbReference type="PANTHER" id="PTHR24286:SF28">
    <property type="entry name" value="ABSCISIC ACID 8'-HYDROXYLASE 3-LIKE"/>
    <property type="match status" value="1"/>
</dbReference>
<dbReference type="GO" id="GO:0046872">
    <property type="term" value="F:metal ion binding"/>
    <property type="evidence" value="ECO:0007669"/>
    <property type="project" value="UniProtKB-KW"/>
</dbReference>
<reference evidence="4 5" key="1">
    <citation type="submission" date="2024-11" db="EMBL/GenBank/DDBJ databases">
        <title>A near-complete genome assembly of Cinchona calisaya.</title>
        <authorList>
            <person name="Lian D.C."/>
            <person name="Zhao X.W."/>
            <person name="Wei L."/>
        </authorList>
    </citation>
    <scope>NUCLEOTIDE SEQUENCE [LARGE SCALE GENOMIC DNA]</scope>
    <source>
        <tissue evidence="4">Nenye</tissue>
    </source>
</reference>
<dbReference type="InterPro" id="IPR001128">
    <property type="entry name" value="Cyt_P450"/>
</dbReference>
<gene>
    <name evidence="4" type="ORF">ACH5RR_034269</name>
</gene>
<organism evidence="4 5">
    <name type="scientific">Cinchona calisaya</name>
    <dbReference type="NCBI Taxonomy" id="153742"/>
    <lineage>
        <taxon>Eukaryota</taxon>
        <taxon>Viridiplantae</taxon>
        <taxon>Streptophyta</taxon>
        <taxon>Embryophyta</taxon>
        <taxon>Tracheophyta</taxon>
        <taxon>Spermatophyta</taxon>
        <taxon>Magnoliopsida</taxon>
        <taxon>eudicotyledons</taxon>
        <taxon>Gunneridae</taxon>
        <taxon>Pentapetalae</taxon>
        <taxon>asterids</taxon>
        <taxon>lamiids</taxon>
        <taxon>Gentianales</taxon>
        <taxon>Rubiaceae</taxon>
        <taxon>Cinchonoideae</taxon>
        <taxon>Cinchoneae</taxon>
        <taxon>Cinchona</taxon>
    </lineage>
</organism>
<keyword evidence="2" id="KW-0408">Iron</keyword>
<dbReference type="InterPro" id="IPR036396">
    <property type="entry name" value="Cyt_P450_sf"/>
</dbReference>
<proteinExistence type="predicted"/>
<dbReference type="AlphaFoldDB" id="A0ABD2YBR3"/>
<feature type="chain" id="PRO_5044755837" evidence="3">
    <location>
        <begin position="17"/>
        <end position="289"/>
    </location>
</feature>
<comment type="caution">
    <text evidence="4">The sequence shown here is derived from an EMBL/GenBank/DDBJ whole genome shotgun (WGS) entry which is preliminary data.</text>
</comment>
<dbReference type="Pfam" id="PF00067">
    <property type="entry name" value="p450"/>
    <property type="match status" value="2"/>
</dbReference>